<keyword evidence="1" id="KW-1133">Transmembrane helix</keyword>
<gene>
    <name evidence="2" type="ORF">GBAR_LOCUS17370</name>
</gene>
<protein>
    <recommendedName>
        <fullName evidence="4">Small multi-drug export protein</fullName>
    </recommendedName>
</protein>
<evidence type="ECO:0000256" key="1">
    <source>
        <dbReference type="SAM" id="Phobius"/>
    </source>
</evidence>
<feature type="transmembrane region" description="Helical" evidence="1">
    <location>
        <begin position="95"/>
        <end position="117"/>
    </location>
</feature>
<feature type="transmembrane region" description="Helical" evidence="1">
    <location>
        <begin position="33"/>
        <end position="55"/>
    </location>
</feature>
<accession>A0AA35SKF3</accession>
<dbReference type="Proteomes" id="UP001174909">
    <property type="component" value="Unassembled WGS sequence"/>
</dbReference>
<comment type="caution">
    <text evidence="2">The sequence shown here is derived from an EMBL/GenBank/DDBJ whole genome shotgun (WGS) entry which is preliminary data.</text>
</comment>
<evidence type="ECO:0008006" key="4">
    <source>
        <dbReference type="Google" id="ProtNLM"/>
    </source>
</evidence>
<dbReference type="InterPro" id="IPR009577">
    <property type="entry name" value="Sm_multidrug_ex"/>
</dbReference>
<dbReference type="Pfam" id="PF06695">
    <property type="entry name" value="Sm_multidrug_ex"/>
    <property type="match status" value="1"/>
</dbReference>
<proteinExistence type="predicted"/>
<feature type="transmembrane region" description="Helical" evidence="1">
    <location>
        <begin position="129"/>
        <end position="154"/>
    </location>
</feature>
<keyword evidence="1" id="KW-0812">Transmembrane</keyword>
<keyword evidence="3" id="KW-1185">Reference proteome</keyword>
<dbReference type="AlphaFoldDB" id="A0AA35SKF3"/>
<name>A0AA35SKF3_GEOBA</name>
<evidence type="ECO:0000313" key="2">
    <source>
        <dbReference type="EMBL" id="CAI8030647.1"/>
    </source>
</evidence>
<dbReference type="EMBL" id="CASHTH010002488">
    <property type="protein sequence ID" value="CAI8030647.1"/>
    <property type="molecule type" value="Genomic_DNA"/>
</dbReference>
<evidence type="ECO:0000313" key="3">
    <source>
        <dbReference type="Proteomes" id="UP001174909"/>
    </source>
</evidence>
<organism evidence="2 3">
    <name type="scientific">Geodia barretti</name>
    <name type="common">Barrett's horny sponge</name>
    <dbReference type="NCBI Taxonomy" id="519541"/>
    <lineage>
        <taxon>Eukaryota</taxon>
        <taxon>Metazoa</taxon>
        <taxon>Porifera</taxon>
        <taxon>Demospongiae</taxon>
        <taxon>Heteroscleromorpha</taxon>
        <taxon>Tetractinellida</taxon>
        <taxon>Astrophorina</taxon>
        <taxon>Geodiidae</taxon>
        <taxon>Geodia</taxon>
    </lineage>
</organism>
<keyword evidence="1" id="KW-0472">Membrane</keyword>
<sequence>MWAKYVAVALTAASPIGEELISIPLGVGLGLEPALVAVVSVVFNMLPAVVISALFRRAERGTGVLRATLRLRPEPVRSAVRWMLRRRSQRLLRALDRWGVWGVLVVTPWAGVYVTTLTLEVAGMNRGRLLASVAASLSIHGAIATLASVGVFSLV</sequence>
<reference evidence="2" key="1">
    <citation type="submission" date="2023-03" db="EMBL/GenBank/DDBJ databases">
        <authorList>
            <person name="Steffen K."/>
            <person name="Cardenas P."/>
        </authorList>
    </citation>
    <scope>NUCLEOTIDE SEQUENCE</scope>
</reference>